<evidence type="ECO:0000256" key="3">
    <source>
        <dbReference type="ARBA" id="ARBA00022989"/>
    </source>
</evidence>
<dbReference type="InterPro" id="IPR036259">
    <property type="entry name" value="MFS_trans_sf"/>
</dbReference>
<dbReference type="OrthoDB" id="8596007at2"/>
<dbReference type="Pfam" id="PF07690">
    <property type="entry name" value="MFS_1"/>
    <property type="match status" value="1"/>
</dbReference>
<dbReference type="InterPro" id="IPR011701">
    <property type="entry name" value="MFS"/>
</dbReference>
<dbReference type="SUPFAM" id="SSF103473">
    <property type="entry name" value="MFS general substrate transporter"/>
    <property type="match status" value="1"/>
</dbReference>
<evidence type="ECO:0000313" key="8">
    <source>
        <dbReference type="Proteomes" id="UP000054683"/>
    </source>
</evidence>
<dbReference type="PROSITE" id="PS50850">
    <property type="entry name" value="MFS"/>
    <property type="match status" value="1"/>
</dbReference>
<evidence type="ECO:0000256" key="4">
    <source>
        <dbReference type="ARBA" id="ARBA00023136"/>
    </source>
</evidence>
<gene>
    <name evidence="7" type="ORF">AWB69_08024</name>
</gene>
<protein>
    <submittedName>
        <fullName evidence="7">Major facilitator transporter</fullName>
    </submittedName>
</protein>
<feature type="domain" description="Major facilitator superfamily (MFS) profile" evidence="6">
    <location>
        <begin position="14"/>
        <end position="421"/>
    </location>
</feature>
<feature type="transmembrane region" description="Helical" evidence="5">
    <location>
        <begin position="168"/>
        <end position="187"/>
    </location>
</feature>
<feature type="transmembrane region" description="Helical" evidence="5">
    <location>
        <begin position="43"/>
        <end position="61"/>
    </location>
</feature>
<dbReference type="AlphaFoldDB" id="A0A158JI46"/>
<reference evidence="7 8" key="1">
    <citation type="submission" date="2016-01" db="EMBL/GenBank/DDBJ databases">
        <authorList>
            <person name="Oliw E.H."/>
        </authorList>
    </citation>
    <scope>NUCLEOTIDE SEQUENCE [LARGE SCALE GENOMIC DNA]</scope>
    <source>
        <strain evidence="7">LMG 27134</strain>
    </source>
</reference>
<evidence type="ECO:0000313" key="7">
    <source>
        <dbReference type="EMBL" id="SAL68508.1"/>
    </source>
</evidence>
<name>A0A158JI46_9BURK</name>
<dbReference type="PANTHER" id="PTHR11662">
    <property type="entry name" value="SOLUTE CARRIER FAMILY 17"/>
    <property type="match status" value="1"/>
</dbReference>
<dbReference type="GO" id="GO:0016020">
    <property type="term" value="C:membrane"/>
    <property type="evidence" value="ECO:0007669"/>
    <property type="project" value="UniProtKB-SubCell"/>
</dbReference>
<organism evidence="7 8">
    <name type="scientific">Caballeronia udeis</name>
    <dbReference type="NCBI Taxonomy" id="1232866"/>
    <lineage>
        <taxon>Bacteria</taxon>
        <taxon>Pseudomonadati</taxon>
        <taxon>Pseudomonadota</taxon>
        <taxon>Betaproteobacteria</taxon>
        <taxon>Burkholderiales</taxon>
        <taxon>Burkholderiaceae</taxon>
        <taxon>Caballeronia</taxon>
    </lineage>
</organism>
<dbReference type="InterPro" id="IPR000849">
    <property type="entry name" value="Sugar_P_transporter"/>
</dbReference>
<dbReference type="PIRSF" id="PIRSF002808">
    <property type="entry name" value="Hexose_phosphate_transp"/>
    <property type="match status" value="1"/>
</dbReference>
<feature type="transmembrane region" description="Helical" evidence="5">
    <location>
        <begin position="140"/>
        <end position="162"/>
    </location>
</feature>
<dbReference type="EMBL" id="FCOK02000092">
    <property type="protein sequence ID" value="SAL68508.1"/>
    <property type="molecule type" value="Genomic_DNA"/>
</dbReference>
<feature type="transmembrane region" description="Helical" evidence="5">
    <location>
        <begin position="227"/>
        <end position="251"/>
    </location>
</feature>
<dbReference type="Proteomes" id="UP000054683">
    <property type="component" value="Unassembled WGS sequence"/>
</dbReference>
<proteinExistence type="predicted"/>
<feature type="transmembrane region" description="Helical" evidence="5">
    <location>
        <begin position="307"/>
        <end position="326"/>
    </location>
</feature>
<feature type="transmembrane region" description="Helical" evidence="5">
    <location>
        <begin position="263"/>
        <end position="286"/>
    </location>
</feature>
<feature type="transmembrane region" description="Helical" evidence="5">
    <location>
        <begin position="12"/>
        <end position="31"/>
    </location>
</feature>
<dbReference type="Gene3D" id="1.20.1250.20">
    <property type="entry name" value="MFS general substrate transporter like domains"/>
    <property type="match status" value="2"/>
</dbReference>
<feature type="transmembrane region" description="Helical" evidence="5">
    <location>
        <begin position="366"/>
        <end position="389"/>
    </location>
</feature>
<dbReference type="RefSeq" id="WP_062092135.1">
    <property type="nucleotide sequence ID" value="NZ_FCOK02000092.1"/>
</dbReference>
<keyword evidence="4 5" id="KW-0472">Membrane</keyword>
<evidence type="ECO:0000256" key="2">
    <source>
        <dbReference type="ARBA" id="ARBA00022692"/>
    </source>
</evidence>
<dbReference type="CDD" id="cd17319">
    <property type="entry name" value="MFS_ExuT_GudP_like"/>
    <property type="match status" value="1"/>
</dbReference>
<feature type="transmembrane region" description="Helical" evidence="5">
    <location>
        <begin position="395"/>
        <end position="416"/>
    </location>
</feature>
<keyword evidence="2 5" id="KW-0812">Transmembrane</keyword>
<evidence type="ECO:0000259" key="6">
    <source>
        <dbReference type="PROSITE" id="PS50850"/>
    </source>
</evidence>
<evidence type="ECO:0000256" key="5">
    <source>
        <dbReference type="SAM" id="Phobius"/>
    </source>
</evidence>
<feature type="transmembrane region" description="Helical" evidence="5">
    <location>
        <begin position="332"/>
        <end position="354"/>
    </location>
</feature>
<dbReference type="InterPro" id="IPR050382">
    <property type="entry name" value="MFS_Na/Anion_cotransporter"/>
</dbReference>
<sequence>MQGQEHRAQYRWVPVILLFVIGAVNILDRSTLAIGNSHIRADLNLSAGEMGLLLSAFSWAYAFSQLPLGALLDRTGARRVLGIGLFIWSIAQVFGGLSTSFRNFVASRVLLGVAESPTYPAGAKVIAEYFPRQRRGKPTAVFLASTTLAPAITPPLLTWLMLAFGWRQMFVIMGVTGILVSLLWMLYCRSKAGIPPAEAAHDASLSAAEAADEASSSKLSWADFRHLFAQATTWGMMIGFGGVIYLVWFYLTWLPGYLEHERHLAIGTTGWVLSIPYVFACFGGLLSGYVGDKLMQGGLTPVNSRKWMIAVALLVSAGFTFLAARAESATLAVGYLCVVMFFLYVASSGAWTLVNVVVPKRMIASVGALQNFGGYFGGSFAPIVTGYTLQYTNSLNNAFVVAALVGVLGAAAYVLLVRKQITGRETLDAPSGTSVMT</sequence>
<keyword evidence="3 5" id="KW-1133">Transmembrane helix</keyword>
<dbReference type="PANTHER" id="PTHR11662:SF446">
    <property type="entry name" value="SODIUM-DEPENDENT PHOSPHATE TRANSPORT PROTEIN 1, CHLOROPLASTIC"/>
    <property type="match status" value="1"/>
</dbReference>
<dbReference type="InterPro" id="IPR020846">
    <property type="entry name" value="MFS_dom"/>
</dbReference>
<comment type="subcellular location">
    <subcellularLocation>
        <location evidence="1">Membrane</location>
        <topology evidence="1">Multi-pass membrane protein</topology>
    </subcellularLocation>
</comment>
<dbReference type="GO" id="GO:0022857">
    <property type="term" value="F:transmembrane transporter activity"/>
    <property type="evidence" value="ECO:0007669"/>
    <property type="project" value="InterPro"/>
</dbReference>
<accession>A0A158JI46</accession>
<evidence type="ECO:0000256" key="1">
    <source>
        <dbReference type="ARBA" id="ARBA00004141"/>
    </source>
</evidence>